<comment type="similarity">
    <text evidence="1 3">Belongs to the bacterial ribosomal protein bS6 family.</text>
</comment>
<keyword evidence="3" id="KW-0687">Ribonucleoprotein</keyword>
<dbReference type="InterPro" id="IPR014717">
    <property type="entry name" value="Transl_elong_EF1B/ribsomal_bS6"/>
</dbReference>
<dbReference type="HAMAP" id="MF_00360">
    <property type="entry name" value="Ribosomal_bS6"/>
    <property type="match status" value="1"/>
</dbReference>
<keyword evidence="3 4" id="KW-0689">Ribosomal protein</keyword>
<keyword evidence="3" id="KW-0694">RNA-binding</keyword>
<dbReference type="InterPro" id="IPR020814">
    <property type="entry name" value="Ribosomal_S6_plastid/chlpt"/>
</dbReference>
<dbReference type="GO" id="GO:1990904">
    <property type="term" value="C:ribonucleoprotein complex"/>
    <property type="evidence" value="ECO:0007669"/>
    <property type="project" value="UniProtKB-KW"/>
</dbReference>
<evidence type="ECO:0000256" key="3">
    <source>
        <dbReference type="HAMAP-Rule" id="MF_00360"/>
    </source>
</evidence>
<dbReference type="GO" id="GO:0005737">
    <property type="term" value="C:cytoplasm"/>
    <property type="evidence" value="ECO:0007669"/>
    <property type="project" value="UniProtKB-ARBA"/>
</dbReference>
<dbReference type="Pfam" id="PF01250">
    <property type="entry name" value="Ribosomal_S6"/>
    <property type="match status" value="1"/>
</dbReference>
<dbReference type="GO" id="GO:0003735">
    <property type="term" value="F:structural constituent of ribosome"/>
    <property type="evidence" value="ECO:0007669"/>
    <property type="project" value="InterPro"/>
</dbReference>
<dbReference type="GO" id="GO:0005840">
    <property type="term" value="C:ribosome"/>
    <property type="evidence" value="ECO:0007669"/>
    <property type="project" value="UniProtKB-KW"/>
</dbReference>
<dbReference type="InterPro" id="IPR035980">
    <property type="entry name" value="Ribosomal_bS6_sf"/>
</dbReference>
<dbReference type="CDD" id="cd00473">
    <property type="entry name" value="bS6"/>
    <property type="match status" value="1"/>
</dbReference>
<protein>
    <recommendedName>
        <fullName evidence="2 3">Small ribosomal subunit protein bS6</fullName>
    </recommendedName>
</protein>
<evidence type="ECO:0000256" key="2">
    <source>
        <dbReference type="ARBA" id="ARBA00035294"/>
    </source>
</evidence>
<dbReference type="SUPFAM" id="SSF54995">
    <property type="entry name" value="Ribosomal protein S6"/>
    <property type="match status" value="1"/>
</dbReference>
<keyword evidence="3" id="KW-0699">rRNA-binding</keyword>
<dbReference type="InterPro" id="IPR000529">
    <property type="entry name" value="Ribosomal_bS6"/>
</dbReference>
<dbReference type="GO" id="GO:0006412">
    <property type="term" value="P:translation"/>
    <property type="evidence" value="ECO:0007669"/>
    <property type="project" value="UniProtKB-UniRule"/>
</dbReference>
<dbReference type="Gene3D" id="3.30.70.60">
    <property type="match status" value="1"/>
</dbReference>
<dbReference type="NCBIfam" id="TIGR00166">
    <property type="entry name" value="S6"/>
    <property type="match status" value="1"/>
</dbReference>
<evidence type="ECO:0000313" key="4">
    <source>
        <dbReference type="EMBL" id="HGV96808.1"/>
    </source>
</evidence>
<reference evidence="4" key="1">
    <citation type="journal article" date="2020" name="mSystems">
        <title>Genome- and Community-Level Interaction Insights into Carbon Utilization and Element Cycling Functions of Hydrothermarchaeota in Hydrothermal Sediment.</title>
        <authorList>
            <person name="Zhou Z."/>
            <person name="Liu Y."/>
            <person name="Xu W."/>
            <person name="Pan J."/>
            <person name="Luo Z.H."/>
            <person name="Li M."/>
        </authorList>
    </citation>
    <scope>NUCLEOTIDE SEQUENCE [LARGE SCALE GENOMIC DNA]</scope>
    <source>
        <strain evidence="4">SpSt-774</strain>
    </source>
</reference>
<evidence type="ECO:0000256" key="1">
    <source>
        <dbReference type="ARBA" id="ARBA00009512"/>
    </source>
</evidence>
<name>A0A7C4TAD2_UNCW3</name>
<gene>
    <name evidence="3 4" type="primary">rpsF</name>
    <name evidence="4" type="ORF">ENV60_00725</name>
</gene>
<comment type="function">
    <text evidence="3">Binds together with bS18 to 16S ribosomal RNA.</text>
</comment>
<organism evidence="4">
    <name type="scientific">candidate division WOR-3 bacterium</name>
    <dbReference type="NCBI Taxonomy" id="2052148"/>
    <lineage>
        <taxon>Bacteria</taxon>
        <taxon>Bacteria division WOR-3</taxon>
    </lineage>
</organism>
<accession>A0A7C4TAD2</accession>
<proteinExistence type="inferred from homology"/>
<dbReference type="GO" id="GO:0070181">
    <property type="term" value="F:small ribosomal subunit rRNA binding"/>
    <property type="evidence" value="ECO:0007669"/>
    <property type="project" value="TreeGrafter"/>
</dbReference>
<sequence length="96" mass="11246">MMRNYEGMFIFHPSLDEENLQQEIQMVEKLIKENGEGNVKYEIIGKKTLAYPVKKENSGYYVNFQFECPPAAIGKIKDGLKHKGNILRFIFFKIQK</sequence>
<dbReference type="PANTHER" id="PTHR21011:SF1">
    <property type="entry name" value="SMALL RIBOSOMAL SUBUNIT PROTEIN BS6M"/>
    <property type="match status" value="1"/>
</dbReference>
<dbReference type="EMBL" id="DTGZ01000012">
    <property type="protein sequence ID" value="HGV96808.1"/>
    <property type="molecule type" value="Genomic_DNA"/>
</dbReference>
<comment type="caution">
    <text evidence="4">The sequence shown here is derived from an EMBL/GenBank/DDBJ whole genome shotgun (WGS) entry which is preliminary data.</text>
</comment>
<dbReference type="PANTHER" id="PTHR21011">
    <property type="entry name" value="MITOCHONDRIAL 28S RIBOSOMAL PROTEIN S6"/>
    <property type="match status" value="1"/>
</dbReference>
<dbReference type="AlphaFoldDB" id="A0A7C4TAD2"/>